<keyword evidence="2 7" id="KW-0813">Transport</keyword>
<dbReference type="KEGG" id="ifn:GM661_04605"/>
<dbReference type="EMBL" id="CP046640">
    <property type="protein sequence ID" value="QTL97314.1"/>
    <property type="molecule type" value="Genomic_DNA"/>
</dbReference>
<evidence type="ECO:0000256" key="4">
    <source>
        <dbReference type="ARBA" id="ARBA00022692"/>
    </source>
</evidence>
<comment type="similarity">
    <text evidence="7">Belongs to the binding-protein-dependent transport system permease family.</text>
</comment>
<dbReference type="Proteomes" id="UP000665020">
    <property type="component" value="Chromosome"/>
</dbReference>
<comment type="subcellular location">
    <subcellularLocation>
        <location evidence="1 7">Cell membrane</location>
        <topology evidence="1 7">Multi-pass membrane protein</topology>
    </subcellularLocation>
</comment>
<keyword evidence="3" id="KW-1003">Cell membrane</keyword>
<evidence type="ECO:0000256" key="6">
    <source>
        <dbReference type="ARBA" id="ARBA00023136"/>
    </source>
</evidence>
<dbReference type="SUPFAM" id="SSF161098">
    <property type="entry name" value="MetI-like"/>
    <property type="match status" value="1"/>
</dbReference>
<accession>A0A8A7KGN3</accession>
<feature type="transmembrane region" description="Helical" evidence="7">
    <location>
        <begin position="224"/>
        <end position="246"/>
    </location>
</feature>
<dbReference type="AlphaFoldDB" id="A0A8A7KGN3"/>
<feature type="transmembrane region" description="Helical" evidence="7">
    <location>
        <begin position="258"/>
        <end position="276"/>
    </location>
</feature>
<dbReference type="Pfam" id="PF00528">
    <property type="entry name" value="BPD_transp_1"/>
    <property type="match status" value="1"/>
</dbReference>
<feature type="transmembrane region" description="Helical" evidence="7">
    <location>
        <begin position="65"/>
        <end position="86"/>
    </location>
</feature>
<dbReference type="CDD" id="cd06261">
    <property type="entry name" value="TM_PBP2"/>
    <property type="match status" value="1"/>
</dbReference>
<dbReference type="InterPro" id="IPR035906">
    <property type="entry name" value="MetI-like_sf"/>
</dbReference>
<feature type="domain" description="ABC transmembrane type-1" evidence="8">
    <location>
        <begin position="61"/>
        <end position="275"/>
    </location>
</feature>
<organism evidence="9 10">
    <name type="scientific">Iocasia fonsfrigidae</name>
    <dbReference type="NCBI Taxonomy" id="2682810"/>
    <lineage>
        <taxon>Bacteria</taxon>
        <taxon>Bacillati</taxon>
        <taxon>Bacillota</taxon>
        <taxon>Clostridia</taxon>
        <taxon>Halanaerobiales</taxon>
        <taxon>Halanaerobiaceae</taxon>
        <taxon>Iocasia</taxon>
    </lineage>
</organism>
<protein>
    <submittedName>
        <fullName evidence="9">ABC transporter permease subunit</fullName>
    </submittedName>
</protein>
<sequence>MRSILLGPSLFLLVCIIAYPVYYAIVLSLTNTHLLMPNASEFIGLKNYIELFLNKDFYTALYRSIVWVISCVSFQLIAGLIGALIMDQNFKGRGLVRGISLVPWATPSVLVALMWAWLLDGNYGVINDLLQKLGLIRHYIPWLAQGSTALPSVILANIWQGTPFFAVMLLASLQSIPEELYEAAKIDSANSWQIFWYIKLPFLLPTILITSMLRIMWTANYMDLIYIMTGGGPGSSSMILPVYSYIKAYKKLEMGQGAAVAIIQVVLLLIVVLWYLRLLKKRGRDF</sequence>
<feature type="transmembrane region" description="Helical" evidence="7">
    <location>
        <begin position="98"/>
        <end position="118"/>
    </location>
</feature>
<evidence type="ECO:0000313" key="10">
    <source>
        <dbReference type="Proteomes" id="UP000665020"/>
    </source>
</evidence>
<proteinExistence type="inferred from homology"/>
<evidence type="ECO:0000256" key="7">
    <source>
        <dbReference type="RuleBase" id="RU363032"/>
    </source>
</evidence>
<dbReference type="PANTHER" id="PTHR43005">
    <property type="entry name" value="BLR7065 PROTEIN"/>
    <property type="match status" value="1"/>
</dbReference>
<evidence type="ECO:0000256" key="3">
    <source>
        <dbReference type="ARBA" id="ARBA00022475"/>
    </source>
</evidence>
<evidence type="ECO:0000256" key="1">
    <source>
        <dbReference type="ARBA" id="ARBA00004651"/>
    </source>
</evidence>
<evidence type="ECO:0000313" key="9">
    <source>
        <dbReference type="EMBL" id="QTL97314.1"/>
    </source>
</evidence>
<dbReference type="Gene3D" id="1.10.3720.10">
    <property type="entry name" value="MetI-like"/>
    <property type="match status" value="1"/>
</dbReference>
<evidence type="ECO:0000256" key="2">
    <source>
        <dbReference type="ARBA" id="ARBA00022448"/>
    </source>
</evidence>
<evidence type="ECO:0000256" key="5">
    <source>
        <dbReference type="ARBA" id="ARBA00022989"/>
    </source>
</evidence>
<dbReference type="InterPro" id="IPR000515">
    <property type="entry name" value="MetI-like"/>
</dbReference>
<dbReference type="GO" id="GO:0055085">
    <property type="term" value="P:transmembrane transport"/>
    <property type="evidence" value="ECO:0007669"/>
    <property type="project" value="InterPro"/>
</dbReference>
<keyword evidence="10" id="KW-1185">Reference proteome</keyword>
<dbReference type="PANTHER" id="PTHR43005:SF1">
    <property type="entry name" value="SPERMIDINE_PUTRESCINE TRANSPORT SYSTEM PERMEASE PROTEIN"/>
    <property type="match status" value="1"/>
</dbReference>
<gene>
    <name evidence="9" type="ORF">GM661_04605</name>
</gene>
<keyword evidence="6 7" id="KW-0472">Membrane</keyword>
<reference evidence="9" key="1">
    <citation type="submission" date="2019-12" db="EMBL/GenBank/DDBJ databases">
        <authorList>
            <person name="zhang j."/>
            <person name="sun C.M."/>
        </authorList>
    </citation>
    <scope>NUCLEOTIDE SEQUENCE</scope>
    <source>
        <strain evidence="9">NS-1</strain>
    </source>
</reference>
<keyword evidence="5 7" id="KW-1133">Transmembrane helix</keyword>
<evidence type="ECO:0000259" key="8">
    <source>
        <dbReference type="PROSITE" id="PS50928"/>
    </source>
</evidence>
<name>A0A8A7KGN3_9FIRM</name>
<dbReference type="GO" id="GO:0005886">
    <property type="term" value="C:plasma membrane"/>
    <property type="evidence" value="ECO:0007669"/>
    <property type="project" value="UniProtKB-SubCell"/>
</dbReference>
<dbReference type="PROSITE" id="PS50928">
    <property type="entry name" value="ABC_TM1"/>
    <property type="match status" value="1"/>
</dbReference>
<feature type="transmembrane region" description="Helical" evidence="7">
    <location>
        <begin position="194"/>
        <end position="217"/>
    </location>
</feature>
<keyword evidence="4 7" id="KW-0812">Transmembrane</keyword>